<dbReference type="EMBL" id="JBICBT010000982">
    <property type="protein sequence ID" value="KAL3089467.1"/>
    <property type="molecule type" value="Genomic_DNA"/>
</dbReference>
<keyword evidence="2" id="KW-1185">Reference proteome</keyword>
<dbReference type="AlphaFoldDB" id="A0ABD2JG32"/>
<gene>
    <name evidence="1" type="ORF">niasHT_029178</name>
</gene>
<dbReference type="Proteomes" id="UP001620626">
    <property type="component" value="Unassembled WGS sequence"/>
</dbReference>
<reference evidence="1 2" key="1">
    <citation type="submission" date="2024-10" db="EMBL/GenBank/DDBJ databases">
        <authorList>
            <person name="Kim D."/>
        </authorList>
    </citation>
    <scope>NUCLEOTIDE SEQUENCE [LARGE SCALE GENOMIC DNA]</scope>
    <source>
        <strain evidence="1">BH-2024</strain>
    </source>
</reference>
<comment type="caution">
    <text evidence="1">The sequence shown here is derived from an EMBL/GenBank/DDBJ whole genome shotgun (WGS) entry which is preliminary data.</text>
</comment>
<evidence type="ECO:0000313" key="1">
    <source>
        <dbReference type="EMBL" id="KAL3089467.1"/>
    </source>
</evidence>
<organism evidence="1 2">
    <name type="scientific">Heterodera trifolii</name>
    <dbReference type="NCBI Taxonomy" id="157864"/>
    <lineage>
        <taxon>Eukaryota</taxon>
        <taxon>Metazoa</taxon>
        <taxon>Ecdysozoa</taxon>
        <taxon>Nematoda</taxon>
        <taxon>Chromadorea</taxon>
        <taxon>Rhabditida</taxon>
        <taxon>Tylenchina</taxon>
        <taxon>Tylenchomorpha</taxon>
        <taxon>Tylenchoidea</taxon>
        <taxon>Heteroderidae</taxon>
        <taxon>Heteroderinae</taxon>
        <taxon>Heterodera</taxon>
    </lineage>
</organism>
<proteinExistence type="predicted"/>
<dbReference type="InterPro" id="IPR038538">
    <property type="entry name" value="MTERF_sf"/>
</dbReference>
<accession>A0ABD2JG32</accession>
<sequence length="79" mass="9358">MRTITNEQIVAFPLALRCCPLSALRRRHEFLFRLRKANYVPKTADHIMLEQFCHPSDHFFAEEIARTPIADFVRFIKIV</sequence>
<protein>
    <submittedName>
        <fullName evidence="1">Uncharacterized protein</fullName>
    </submittedName>
</protein>
<name>A0ABD2JG32_9BILA</name>
<dbReference type="Gene3D" id="1.25.70.10">
    <property type="entry name" value="Transcription termination factor 3, mitochondrial"/>
    <property type="match status" value="1"/>
</dbReference>
<evidence type="ECO:0000313" key="2">
    <source>
        <dbReference type="Proteomes" id="UP001620626"/>
    </source>
</evidence>